<evidence type="ECO:0000313" key="1">
    <source>
        <dbReference type="EMBL" id="QNS08230.1"/>
    </source>
</evidence>
<dbReference type="Proteomes" id="UP000516428">
    <property type="component" value="Chromosome"/>
</dbReference>
<accession>A0A7H1BHM5</accession>
<name>A0A7H1BHM5_9ACTN</name>
<dbReference type="EMBL" id="CP061281">
    <property type="protein sequence ID" value="QNS08230.1"/>
    <property type="molecule type" value="Genomic_DNA"/>
</dbReference>
<keyword evidence="2" id="KW-1185">Reference proteome</keyword>
<organism evidence="1 2">
    <name type="scientific">Streptomyces xanthii</name>
    <dbReference type="NCBI Taxonomy" id="2768069"/>
    <lineage>
        <taxon>Bacteria</taxon>
        <taxon>Bacillati</taxon>
        <taxon>Actinomycetota</taxon>
        <taxon>Actinomycetes</taxon>
        <taxon>Kitasatosporales</taxon>
        <taxon>Streptomycetaceae</taxon>
        <taxon>Streptomyces</taxon>
    </lineage>
</organism>
<dbReference type="KEGG" id="sxn:IAG42_34545"/>
<dbReference type="AlphaFoldDB" id="A0A7H1BHM5"/>
<reference evidence="1 2" key="1">
    <citation type="submission" date="2020-09" db="EMBL/GenBank/DDBJ databases">
        <title>A novel species.</title>
        <authorList>
            <person name="Gao J."/>
        </authorList>
    </citation>
    <scope>NUCLEOTIDE SEQUENCE [LARGE SCALE GENOMIC DNA]</scope>
    <source>
        <strain evidence="1 2">CRXT-Y-14</strain>
    </source>
</reference>
<sequence length="96" mass="10930">MPQEQLLPAGWTLDEIREVSGDRKAEPLSTDRVVTWLDRPEGNEQRLHPQIVLGFQGLCLVKPVDDEDWYMGHLEDDGSVCCWSAYGDLYEALRGL</sequence>
<evidence type="ECO:0000313" key="2">
    <source>
        <dbReference type="Proteomes" id="UP000516428"/>
    </source>
</evidence>
<protein>
    <submittedName>
        <fullName evidence="1">Uncharacterized protein</fullName>
    </submittedName>
</protein>
<proteinExistence type="predicted"/>
<dbReference type="RefSeq" id="WP_188340891.1">
    <property type="nucleotide sequence ID" value="NZ_CP061281.1"/>
</dbReference>
<gene>
    <name evidence="1" type="ORF">IAG42_34545</name>
</gene>